<evidence type="ECO:0000259" key="8">
    <source>
        <dbReference type="Pfam" id="PF05504"/>
    </source>
</evidence>
<evidence type="ECO:0000259" key="9">
    <source>
        <dbReference type="Pfam" id="PF25198"/>
    </source>
</evidence>
<dbReference type="Gene3D" id="3.30.300.210">
    <property type="entry name" value="Nutrient germinant receptor protein C, domain 3"/>
    <property type="match status" value="1"/>
</dbReference>
<keyword evidence="13" id="KW-1185">Reference proteome</keyword>
<evidence type="ECO:0000256" key="7">
    <source>
        <dbReference type="ARBA" id="ARBA00023288"/>
    </source>
</evidence>
<dbReference type="Proteomes" id="UP000036834">
    <property type="component" value="Unassembled WGS sequence"/>
</dbReference>
<keyword evidence="3" id="KW-0309">Germination</keyword>
<dbReference type="EMBL" id="BJON01000009">
    <property type="protein sequence ID" value="GED68936.1"/>
    <property type="molecule type" value="Genomic_DNA"/>
</dbReference>
<dbReference type="PATRIC" id="fig|54915.3.peg.4842"/>
<keyword evidence="7" id="KW-0449">Lipoprotein</keyword>
<dbReference type="InterPro" id="IPR008844">
    <property type="entry name" value="Spore_GerAC-like"/>
</dbReference>
<dbReference type="RefSeq" id="WP_049741762.1">
    <property type="nucleotide sequence ID" value="NZ_BJON01000009.1"/>
</dbReference>
<evidence type="ECO:0000313" key="13">
    <source>
        <dbReference type="Proteomes" id="UP000319578"/>
    </source>
</evidence>
<dbReference type="PANTHER" id="PTHR35789:SF1">
    <property type="entry name" value="SPORE GERMINATION PROTEIN B3"/>
    <property type="match status" value="1"/>
</dbReference>
<evidence type="ECO:0000256" key="6">
    <source>
        <dbReference type="ARBA" id="ARBA00023139"/>
    </source>
</evidence>
<dbReference type="GO" id="GO:0009847">
    <property type="term" value="P:spore germination"/>
    <property type="evidence" value="ECO:0007669"/>
    <property type="project" value="InterPro"/>
</dbReference>
<feature type="domain" description="Spore germination protein N-terminal" evidence="9">
    <location>
        <begin position="22"/>
        <end position="189"/>
    </location>
</feature>
<evidence type="ECO:0000313" key="12">
    <source>
        <dbReference type="Proteomes" id="UP000036834"/>
    </source>
</evidence>
<dbReference type="Pfam" id="PF05504">
    <property type="entry name" value="Spore_GerAC"/>
    <property type="match status" value="1"/>
</dbReference>
<dbReference type="EMBL" id="LGIQ01000011">
    <property type="protein sequence ID" value="KNB69731.1"/>
    <property type="molecule type" value="Genomic_DNA"/>
</dbReference>
<dbReference type="InterPro" id="IPR046953">
    <property type="entry name" value="Spore_GerAC-like_C"/>
</dbReference>
<keyword evidence="4" id="KW-0732">Signal</keyword>
<evidence type="ECO:0000256" key="4">
    <source>
        <dbReference type="ARBA" id="ARBA00022729"/>
    </source>
</evidence>
<sequence length="371" mass="42846">MKTWARIMLLVMIPVLLSGCMDRIDLEDATLALMTGVDLNEKNELLFYISSPVFSHEAKKKSEQFGIRADTMRGARIEYDRLVTALTVAGKIQVLVFSKKLLQHPDWFRLMDVVFRDARFSVNARIVVFDGRVVDLFNFQPKDKPRLALHLTKLIDTANYRNLTVKTRAQELHRQMYEKGMTPSITEIKKDKAVMIMGTALLSKAGLYRELIDARETILMQILLHEKQGEISLTLPLPEHEPHDPIIKDDVSFYVKGVKKKVKTEYKDGAFHFDVQLKMKIGVSERMFPFNMNKDYKKLEKMIEEELRKDYEQLIAKCQKKELDPFGFGLYARAYAYQDWKKVEGDWTKAFAKATVKISPDVSIKGNGVIK</sequence>
<comment type="subcellular location">
    <subcellularLocation>
        <location evidence="1">Membrane</location>
        <topology evidence="1">Lipid-anchor</topology>
    </subcellularLocation>
</comment>
<reference evidence="11" key="2">
    <citation type="submission" date="2015-07" db="EMBL/GenBank/DDBJ databases">
        <title>MeaNS - Measles Nucleotide Surveillance Program.</title>
        <authorList>
            <person name="Tran T."/>
            <person name="Druce J."/>
        </authorList>
    </citation>
    <scope>NUCLEOTIDE SEQUENCE</scope>
    <source>
        <strain evidence="11">DSM 9887</strain>
    </source>
</reference>
<proteinExistence type="inferred from homology"/>
<evidence type="ECO:0000256" key="3">
    <source>
        <dbReference type="ARBA" id="ARBA00022544"/>
    </source>
</evidence>
<name>A0A0K9YM34_9BACL</name>
<keyword evidence="5" id="KW-0472">Membrane</keyword>
<evidence type="ECO:0000313" key="10">
    <source>
        <dbReference type="EMBL" id="GED68936.1"/>
    </source>
</evidence>
<dbReference type="PANTHER" id="PTHR35789">
    <property type="entry name" value="SPORE GERMINATION PROTEIN B3"/>
    <property type="match status" value="1"/>
</dbReference>
<evidence type="ECO:0000256" key="5">
    <source>
        <dbReference type="ARBA" id="ARBA00023136"/>
    </source>
</evidence>
<dbReference type="AlphaFoldDB" id="A0A0K9YM34"/>
<accession>A0A0K9YM34</accession>
<comment type="caution">
    <text evidence="11">The sequence shown here is derived from an EMBL/GenBank/DDBJ whole genome shotgun (WGS) entry which is preliminary data.</text>
</comment>
<dbReference type="InterPro" id="IPR057336">
    <property type="entry name" value="GerAC_N"/>
</dbReference>
<gene>
    <name evidence="10" type="primary">gerQC_2</name>
    <name evidence="11" type="ORF">ADS79_28190</name>
    <name evidence="10" type="ORF">BRE01_26380</name>
</gene>
<dbReference type="Pfam" id="PF25198">
    <property type="entry name" value="Spore_GerAC_N"/>
    <property type="match status" value="1"/>
</dbReference>
<dbReference type="NCBIfam" id="TIGR02887">
    <property type="entry name" value="spore_ger_x_C"/>
    <property type="match status" value="1"/>
</dbReference>
<keyword evidence="6" id="KW-0564">Palmitate</keyword>
<dbReference type="InterPro" id="IPR038501">
    <property type="entry name" value="Spore_GerAC_C_sf"/>
</dbReference>
<dbReference type="STRING" id="54915.ADS79_28190"/>
<evidence type="ECO:0000256" key="2">
    <source>
        <dbReference type="ARBA" id="ARBA00007886"/>
    </source>
</evidence>
<evidence type="ECO:0000256" key="1">
    <source>
        <dbReference type="ARBA" id="ARBA00004635"/>
    </source>
</evidence>
<reference evidence="10 13" key="3">
    <citation type="submission" date="2019-06" db="EMBL/GenBank/DDBJ databases">
        <title>Whole genome shotgun sequence of Brevibacillus reuszeri NBRC 15719.</title>
        <authorList>
            <person name="Hosoyama A."/>
            <person name="Uohara A."/>
            <person name="Ohji S."/>
            <person name="Ichikawa N."/>
        </authorList>
    </citation>
    <scope>NUCLEOTIDE SEQUENCE [LARGE SCALE GENOMIC DNA]</scope>
    <source>
        <strain evidence="10 13">NBRC 15719</strain>
    </source>
</reference>
<feature type="domain" description="Spore germination GerAC-like C-terminal" evidence="8">
    <location>
        <begin position="198"/>
        <end position="368"/>
    </location>
</feature>
<dbReference type="PROSITE" id="PS51257">
    <property type="entry name" value="PROKAR_LIPOPROTEIN"/>
    <property type="match status" value="1"/>
</dbReference>
<dbReference type="GO" id="GO:0016020">
    <property type="term" value="C:membrane"/>
    <property type="evidence" value="ECO:0007669"/>
    <property type="project" value="UniProtKB-SubCell"/>
</dbReference>
<protein>
    <submittedName>
        <fullName evidence="10">Germination protein</fullName>
    </submittedName>
    <submittedName>
        <fullName evidence="11">Spore gernimation protein</fullName>
    </submittedName>
</protein>
<evidence type="ECO:0000313" key="11">
    <source>
        <dbReference type="EMBL" id="KNB69731.1"/>
    </source>
</evidence>
<comment type="similarity">
    <text evidence="2">Belongs to the GerABKC lipoprotein family.</text>
</comment>
<organism evidence="11 12">
    <name type="scientific">Brevibacillus reuszeri</name>
    <dbReference type="NCBI Taxonomy" id="54915"/>
    <lineage>
        <taxon>Bacteria</taxon>
        <taxon>Bacillati</taxon>
        <taxon>Bacillota</taxon>
        <taxon>Bacilli</taxon>
        <taxon>Bacillales</taxon>
        <taxon>Paenibacillaceae</taxon>
        <taxon>Brevibacillus</taxon>
    </lineage>
</organism>
<dbReference type="Proteomes" id="UP000319578">
    <property type="component" value="Unassembled WGS sequence"/>
</dbReference>
<reference evidence="12" key="1">
    <citation type="submission" date="2015-07" db="EMBL/GenBank/DDBJ databases">
        <title>Genome sequencing project for genomic taxonomy and phylogenomics of Bacillus-like bacteria.</title>
        <authorList>
            <person name="Liu B."/>
            <person name="Wang J."/>
            <person name="Zhu Y."/>
            <person name="Liu G."/>
            <person name="Chen Q."/>
            <person name="Chen Z."/>
            <person name="Lan J."/>
            <person name="Che J."/>
            <person name="Ge C."/>
            <person name="Shi H."/>
            <person name="Pan Z."/>
            <person name="Liu X."/>
        </authorList>
    </citation>
    <scope>NUCLEOTIDE SEQUENCE [LARGE SCALE GENOMIC DNA]</scope>
    <source>
        <strain evidence="12">DSM 9887</strain>
    </source>
</reference>
<dbReference type="OrthoDB" id="2694406at2"/>